<name>A0ABW1L1Y0_9PROT</name>
<keyword evidence="3" id="KW-1185">Reference proteome</keyword>
<evidence type="ECO:0000313" key="3">
    <source>
        <dbReference type="Proteomes" id="UP001596116"/>
    </source>
</evidence>
<reference evidence="2 3" key="1">
    <citation type="submission" date="2024-09" db="EMBL/GenBank/DDBJ databases">
        <authorList>
            <person name="Zhang Z.-H."/>
        </authorList>
    </citation>
    <scope>NUCLEOTIDE SEQUENCE [LARGE SCALE GENOMIC DNA]</scope>
    <source>
        <strain evidence="2 3">HHTR114</strain>
    </source>
</reference>
<comment type="caution">
    <text evidence="2">The sequence shown here is derived from an EMBL/GenBank/DDBJ whole genome shotgun (WGS) entry which is preliminary data.</text>
</comment>
<proteinExistence type="predicted"/>
<dbReference type="InterPro" id="IPR013229">
    <property type="entry name" value="PEGA"/>
</dbReference>
<dbReference type="Pfam" id="PF08308">
    <property type="entry name" value="PEGA"/>
    <property type="match status" value="1"/>
</dbReference>
<protein>
    <submittedName>
        <fullName evidence="2">PEGA domain-containing protein</fullName>
    </submittedName>
</protein>
<feature type="domain" description="PEGA" evidence="1">
    <location>
        <begin position="27"/>
        <end position="71"/>
    </location>
</feature>
<accession>A0ABW1L1Y0</accession>
<gene>
    <name evidence="2" type="ORF">ACFMB1_15395</name>
</gene>
<evidence type="ECO:0000259" key="1">
    <source>
        <dbReference type="Pfam" id="PF08308"/>
    </source>
</evidence>
<dbReference type="RefSeq" id="WP_379881807.1">
    <property type="nucleotide sequence ID" value="NZ_JBHPON010000002.1"/>
</dbReference>
<organism evidence="2 3">
    <name type="scientific">Hyphococcus aureus</name>
    <dbReference type="NCBI Taxonomy" id="2666033"/>
    <lineage>
        <taxon>Bacteria</taxon>
        <taxon>Pseudomonadati</taxon>
        <taxon>Pseudomonadota</taxon>
        <taxon>Alphaproteobacteria</taxon>
        <taxon>Parvularculales</taxon>
        <taxon>Parvularculaceae</taxon>
        <taxon>Hyphococcus</taxon>
    </lineage>
</organism>
<evidence type="ECO:0000313" key="2">
    <source>
        <dbReference type="EMBL" id="MFC6036942.1"/>
    </source>
</evidence>
<sequence length="105" mass="10661">MRKLAASLSLLGLSYLGGCVTMGGGSSTLLVNTDPQGALVTIEGVGECETPCSVRLDGPKPARIAKAGFVAKTFVLSPSGREVTIPLELAAASEDVDTTALPDLD</sequence>
<dbReference type="Proteomes" id="UP001596116">
    <property type="component" value="Unassembled WGS sequence"/>
</dbReference>
<dbReference type="EMBL" id="JBHPON010000002">
    <property type="protein sequence ID" value="MFC6036942.1"/>
    <property type="molecule type" value="Genomic_DNA"/>
</dbReference>